<evidence type="ECO:0000313" key="11">
    <source>
        <dbReference type="Proteomes" id="UP001208041"/>
    </source>
</evidence>
<sequence>MNETTSGGGEAHFGTPPLTWVLSFSLIVSYALLYPVTQPDHYKYLVPWLRAITGSDGHDVFATEFSNYTGGYISFLWLVSLAKPLLSELAVIKITAVIGSVLAAFGVTQCLAAAGWAGRARLNAGLAFLLLPTTMLNGIGWGQADAFFTAFILYSMAAVLRQRPLLAGLMFAIAVSFKLQAMFFAPFLLGYLLKSPGRMLISAGILFPVYLLVNAIYLAAGRDLLEVLTIYAGQAQTFTRLSMNAGNFWLMLDMLGPNELLSTQHRSFVLAGLTAALAAGVAIVFKVLKAPFTLHAMIYYASLSAILMPFLLPKMHERFFFPAEALLFVAALMYPRFLPVAVLTQLSGIAMYSVYHDTLGVRAILGWPWVAIAGIVLMAAAIYLLLRWGRVGGEENEFRR</sequence>
<keyword evidence="7 9" id="KW-1133">Transmembrane helix</keyword>
<proteinExistence type="predicted"/>
<feature type="transmembrane region" description="Helical" evidence="9">
    <location>
        <begin position="199"/>
        <end position="220"/>
    </location>
</feature>
<feature type="transmembrane region" description="Helical" evidence="9">
    <location>
        <begin position="138"/>
        <end position="160"/>
    </location>
</feature>
<gene>
    <name evidence="10" type="ORF">OH136_14630</name>
</gene>
<feature type="transmembrane region" description="Helical" evidence="9">
    <location>
        <begin position="294"/>
        <end position="313"/>
    </location>
</feature>
<reference evidence="10" key="1">
    <citation type="submission" date="2022-10" db="EMBL/GenBank/DDBJ databases">
        <authorList>
            <person name="Yue Y."/>
        </authorList>
    </citation>
    <scope>NUCLEOTIDE SEQUENCE</scope>
    <source>
        <strain evidence="10">Z654</strain>
    </source>
</reference>
<dbReference type="InterPro" id="IPR004856">
    <property type="entry name" value="Glyco_trans_ALG6/ALG8"/>
</dbReference>
<keyword evidence="5 9" id="KW-0812">Transmembrane</keyword>
<evidence type="ECO:0000256" key="2">
    <source>
        <dbReference type="ARBA" id="ARBA00004922"/>
    </source>
</evidence>
<protein>
    <submittedName>
        <fullName evidence="10">Glycosyltransferase 87 family protein</fullName>
    </submittedName>
</protein>
<evidence type="ECO:0000256" key="4">
    <source>
        <dbReference type="ARBA" id="ARBA00022679"/>
    </source>
</evidence>
<dbReference type="Proteomes" id="UP001208041">
    <property type="component" value="Unassembled WGS sequence"/>
</dbReference>
<dbReference type="GO" id="GO:0016758">
    <property type="term" value="F:hexosyltransferase activity"/>
    <property type="evidence" value="ECO:0007669"/>
    <property type="project" value="InterPro"/>
</dbReference>
<dbReference type="RefSeq" id="WP_263954746.1">
    <property type="nucleotide sequence ID" value="NZ_JAOYFC010000004.1"/>
</dbReference>
<evidence type="ECO:0000256" key="1">
    <source>
        <dbReference type="ARBA" id="ARBA00004477"/>
    </source>
</evidence>
<evidence type="ECO:0000313" key="10">
    <source>
        <dbReference type="EMBL" id="MCV6825794.1"/>
    </source>
</evidence>
<name>A0AAE3LSP6_9RHOB</name>
<evidence type="ECO:0000256" key="9">
    <source>
        <dbReference type="SAM" id="Phobius"/>
    </source>
</evidence>
<keyword evidence="8 9" id="KW-0472">Membrane</keyword>
<dbReference type="EMBL" id="JAOYFC010000004">
    <property type="protein sequence ID" value="MCV6825794.1"/>
    <property type="molecule type" value="Genomic_DNA"/>
</dbReference>
<keyword evidence="6" id="KW-0256">Endoplasmic reticulum</keyword>
<comment type="pathway">
    <text evidence="2">Protein modification; protein glycosylation.</text>
</comment>
<evidence type="ECO:0000256" key="7">
    <source>
        <dbReference type="ARBA" id="ARBA00022989"/>
    </source>
</evidence>
<feature type="transmembrane region" description="Helical" evidence="9">
    <location>
        <begin position="366"/>
        <end position="386"/>
    </location>
</feature>
<feature type="transmembrane region" description="Helical" evidence="9">
    <location>
        <begin position="325"/>
        <end position="346"/>
    </location>
</feature>
<keyword evidence="11" id="KW-1185">Reference proteome</keyword>
<dbReference type="AlphaFoldDB" id="A0AAE3LSP6"/>
<keyword evidence="4" id="KW-0808">Transferase</keyword>
<evidence type="ECO:0000256" key="6">
    <source>
        <dbReference type="ARBA" id="ARBA00022824"/>
    </source>
</evidence>
<organism evidence="10 11">
    <name type="scientific">Halocynthiibacter halioticoli</name>
    <dbReference type="NCBI Taxonomy" id="2986804"/>
    <lineage>
        <taxon>Bacteria</taxon>
        <taxon>Pseudomonadati</taxon>
        <taxon>Pseudomonadota</taxon>
        <taxon>Alphaproteobacteria</taxon>
        <taxon>Rhodobacterales</taxon>
        <taxon>Paracoccaceae</taxon>
        <taxon>Halocynthiibacter</taxon>
    </lineage>
</organism>
<evidence type="ECO:0000256" key="3">
    <source>
        <dbReference type="ARBA" id="ARBA00022676"/>
    </source>
</evidence>
<evidence type="ECO:0000256" key="8">
    <source>
        <dbReference type="ARBA" id="ARBA00023136"/>
    </source>
</evidence>
<feature type="transmembrane region" description="Helical" evidence="9">
    <location>
        <begin position="18"/>
        <end position="37"/>
    </location>
</feature>
<accession>A0AAE3LSP6</accession>
<feature type="transmembrane region" description="Helical" evidence="9">
    <location>
        <begin position="94"/>
        <end position="118"/>
    </location>
</feature>
<evidence type="ECO:0000256" key="5">
    <source>
        <dbReference type="ARBA" id="ARBA00022692"/>
    </source>
</evidence>
<comment type="subcellular location">
    <subcellularLocation>
        <location evidence="1">Endoplasmic reticulum membrane</location>
        <topology evidence="1">Multi-pass membrane protein</topology>
    </subcellularLocation>
</comment>
<feature type="transmembrane region" description="Helical" evidence="9">
    <location>
        <begin position="268"/>
        <end position="288"/>
    </location>
</feature>
<keyword evidence="3" id="KW-0328">Glycosyltransferase</keyword>
<feature type="transmembrane region" description="Helical" evidence="9">
    <location>
        <begin position="167"/>
        <end position="193"/>
    </location>
</feature>
<dbReference type="Pfam" id="PF03155">
    <property type="entry name" value="Alg6_Alg8"/>
    <property type="match status" value="1"/>
</dbReference>
<comment type="caution">
    <text evidence="10">The sequence shown here is derived from an EMBL/GenBank/DDBJ whole genome shotgun (WGS) entry which is preliminary data.</text>
</comment>